<proteinExistence type="predicted"/>
<sequence>MSHNITGLKKVETLFKNINGAWAQGNAKGWNKRVENDQAWQVDMETIEASGYNLDIKNPHQPEEAKQYSSSELLDLLHQSFAKGDELLAQLRKELV</sequence>
<accession>A0A3B0VST8</accession>
<evidence type="ECO:0000313" key="1">
    <source>
        <dbReference type="EMBL" id="VAW46031.1"/>
    </source>
</evidence>
<dbReference type="InterPro" id="IPR029063">
    <property type="entry name" value="SAM-dependent_MTases_sf"/>
</dbReference>
<reference evidence="1" key="1">
    <citation type="submission" date="2018-06" db="EMBL/GenBank/DDBJ databases">
        <authorList>
            <person name="Zhirakovskaya E."/>
        </authorList>
    </citation>
    <scope>NUCLEOTIDE SEQUENCE</scope>
</reference>
<dbReference type="Gene3D" id="3.40.50.150">
    <property type="entry name" value="Vaccinia Virus protein VP39"/>
    <property type="match status" value="1"/>
</dbReference>
<dbReference type="AlphaFoldDB" id="A0A3B0VST8"/>
<name>A0A3B0VST8_9ZZZZ</name>
<gene>
    <name evidence="1" type="ORF">MNBD_GAMMA04-889</name>
</gene>
<dbReference type="EMBL" id="UOFB01000113">
    <property type="protein sequence ID" value="VAW46031.1"/>
    <property type="molecule type" value="Genomic_DNA"/>
</dbReference>
<protein>
    <submittedName>
        <fullName evidence="1">Uncharacterized protein</fullName>
    </submittedName>
</protein>
<organism evidence="1">
    <name type="scientific">hydrothermal vent metagenome</name>
    <dbReference type="NCBI Taxonomy" id="652676"/>
    <lineage>
        <taxon>unclassified sequences</taxon>
        <taxon>metagenomes</taxon>
        <taxon>ecological metagenomes</taxon>
    </lineage>
</organism>